<accession>D0MD36</accession>
<dbReference type="HOGENOM" id="CLU_760486_0_0_10"/>
<evidence type="ECO:0000313" key="2">
    <source>
        <dbReference type="Proteomes" id="UP000002221"/>
    </source>
</evidence>
<dbReference type="KEGG" id="rmr:Rmar_2067"/>
<protein>
    <submittedName>
        <fullName evidence="1">Uncharacterized protein</fullName>
    </submittedName>
</protein>
<dbReference type="AlphaFoldDB" id="D0MD36"/>
<proteinExistence type="predicted"/>
<dbReference type="RefSeq" id="WP_012844559.1">
    <property type="nucleotide sequence ID" value="NC_013501.1"/>
</dbReference>
<sequence>MDATLWTLLTLLALATVLALIRSRRRDRCLRDFDGFTVTLAEQGGDLVWGRACVYPTGIEIEYETPVVAPAGHLERSFIFYRDQFEAMEALYRYAEGLTPEAQRRREAIIARTVNPGLWRRIGRQLRNWVGMVRDALLEGIGLIIGAVRARRPGAAVLSGSPEAQVRALSSEVIGQVGHAFDPLLEAHLFRQVVVEVNRQGRTVSYCGWLKDYTSQFLEIVDAYAQPYDAAPLPLAPYRPDEARLDGLQIRLEGRRLSVHHEGRQMLFVQKIEAGDWQQPMDCVIPPGFTADLLLPPEIDPTQVRVWLCSVERVDMIIPRSHAIVRHAADGSEAYLPALARSVMARLQADRKPESSEITTTPTS</sequence>
<dbReference type="eggNOG" id="ENOG5032XB5">
    <property type="taxonomic scope" value="Bacteria"/>
</dbReference>
<organism evidence="1 2">
    <name type="scientific">Rhodothermus marinus (strain ATCC 43812 / DSM 4252 / R-10)</name>
    <name type="common">Rhodothermus obamensis</name>
    <dbReference type="NCBI Taxonomy" id="518766"/>
    <lineage>
        <taxon>Bacteria</taxon>
        <taxon>Pseudomonadati</taxon>
        <taxon>Rhodothermota</taxon>
        <taxon>Rhodothermia</taxon>
        <taxon>Rhodothermales</taxon>
        <taxon>Rhodothermaceae</taxon>
        <taxon>Rhodothermus</taxon>
    </lineage>
</organism>
<gene>
    <name evidence="1" type="ordered locus">Rmar_2067</name>
</gene>
<dbReference type="OrthoDB" id="43943at2"/>
<evidence type="ECO:0000313" key="1">
    <source>
        <dbReference type="EMBL" id="ACY48948.1"/>
    </source>
</evidence>
<keyword evidence="2" id="KW-1185">Reference proteome</keyword>
<name>D0MD36_RHOM4</name>
<reference evidence="1 2" key="1">
    <citation type="journal article" date="2009" name="Stand. Genomic Sci.">
        <title>Complete genome sequence of Rhodothermus marinus type strain (R-10).</title>
        <authorList>
            <person name="Nolan M."/>
            <person name="Tindall B.J."/>
            <person name="Pomrenke H."/>
            <person name="Lapidus A."/>
            <person name="Copeland A."/>
            <person name="Glavina Del Rio T."/>
            <person name="Lucas S."/>
            <person name="Chen F."/>
            <person name="Tice H."/>
            <person name="Cheng J.F."/>
            <person name="Saunders E."/>
            <person name="Han C."/>
            <person name="Bruce D."/>
            <person name="Goodwin L."/>
            <person name="Chain P."/>
            <person name="Pitluck S."/>
            <person name="Ovchinikova G."/>
            <person name="Pati A."/>
            <person name="Ivanova N."/>
            <person name="Mavromatis K."/>
            <person name="Chen A."/>
            <person name="Palaniappan K."/>
            <person name="Land M."/>
            <person name="Hauser L."/>
            <person name="Chang Y.J."/>
            <person name="Jeffries C.D."/>
            <person name="Brettin T."/>
            <person name="Goker M."/>
            <person name="Bristow J."/>
            <person name="Eisen J.A."/>
            <person name="Markowitz V."/>
            <person name="Hugenholtz P."/>
            <person name="Kyrpides N.C."/>
            <person name="Klenk H.P."/>
            <person name="Detter J.C."/>
        </authorList>
    </citation>
    <scope>NUCLEOTIDE SEQUENCE [LARGE SCALE GENOMIC DNA]</scope>
    <source>
        <strain evidence="2">ATCC 43812 / DSM 4252 / R-10</strain>
    </source>
</reference>
<dbReference type="EMBL" id="CP001807">
    <property type="protein sequence ID" value="ACY48948.1"/>
    <property type="molecule type" value="Genomic_DNA"/>
</dbReference>
<dbReference type="STRING" id="518766.Rmar_2067"/>
<dbReference type="Proteomes" id="UP000002221">
    <property type="component" value="Chromosome"/>
</dbReference>